<reference evidence="4" key="4">
    <citation type="journal article" date="2015" name="G3 (Bethesda)">
        <title>Genome sequences of three phytopathogenic species of the Magnaporthaceae family of fungi.</title>
        <authorList>
            <person name="Okagaki L.H."/>
            <person name="Nunes C.C."/>
            <person name="Sailsbery J."/>
            <person name="Clay B."/>
            <person name="Brown D."/>
            <person name="John T."/>
            <person name="Oh Y."/>
            <person name="Young N."/>
            <person name="Fitzgerald M."/>
            <person name="Haas B.J."/>
            <person name="Zeng Q."/>
            <person name="Young S."/>
            <person name="Adiconis X."/>
            <person name="Fan L."/>
            <person name="Levin J.Z."/>
            <person name="Mitchell T.K."/>
            <person name="Okubara P.A."/>
            <person name="Farman M.L."/>
            <person name="Kohn L.M."/>
            <person name="Birren B."/>
            <person name="Ma L.-J."/>
            <person name="Dean R.A."/>
        </authorList>
    </citation>
    <scope>NUCLEOTIDE SEQUENCE</scope>
    <source>
        <strain evidence="4">R3-111a-1</strain>
    </source>
</reference>
<accession>J3P6S7</accession>
<reference evidence="3" key="3">
    <citation type="submission" date="2010-09" db="EMBL/GenBank/DDBJ databases">
        <title>Annotation of Gaeumannomyces graminis var. tritici R3-111a-1.</title>
        <authorList>
            <consortium name="The Broad Institute Genome Sequencing Platform"/>
            <person name="Ma L.-J."/>
            <person name="Dead R."/>
            <person name="Young S.K."/>
            <person name="Zeng Q."/>
            <person name="Gargeya S."/>
            <person name="Fitzgerald M."/>
            <person name="Haas B."/>
            <person name="Abouelleil A."/>
            <person name="Alvarado L."/>
            <person name="Arachchi H.M."/>
            <person name="Berlin A."/>
            <person name="Brown A."/>
            <person name="Chapman S.B."/>
            <person name="Chen Z."/>
            <person name="Dunbar C."/>
            <person name="Freedman E."/>
            <person name="Gearin G."/>
            <person name="Gellesch M."/>
            <person name="Goldberg J."/>
            <person name="Griggs A."/>
            <person name="Gujja S."/>
            <person name="Heiman D."/>
            <person name="Howarth C."/>
            <person name="Larson L."/>
            <person name="Lui A."/>
            <person name="MacDonald P.J.P."/>
            <person name="Mehta T."/>
            <person name="Montmayeur A."/>
            <person name="Murphy C."/>
            <person name="Neiman D."/>
            <person name="Pearson M."/>
            <person name="Priest M."/>
            <person name="Roberts A."/>
            <person name="Saif S."/>
            <person name="Shea T."/>
            <person name="Shenoy N."/>
            <person name="Sisk P."/>
            <person name="Stolte C."/>
            <person name="Sykes S."/>
            <person name="Yandava C."/>
            <person name="Wortman J."/>
            <person name="Nusbaum C."/>
            <person name="Birren B."/>
        </authorList>
    </citation>
    <scope>NUCLEOTIDE SEQUENCE</scope>
    <source>
        <strain evidence="3">R3-111a-1</strain>
    </source>
</reference>
<evidence type="ECO:0000256" key="1">
    <source>
        <dbReference type="SAM" id="MobiDB-lite"/>
    </source>
</evidence>
<dbReference type="RefSeq" id="XP_009225327.1">
    <property type="nucleotide sequence ID" value="XM_009227063.1"/>
</dbReference>
<evidence type="ECO:0000313" key="5">
    <source>
        <dbReference type="Proteomes" id="UP000006039"/>
    </source>
</evidence>
<keyword evidence="2" id="KW-0812">Transmembrane</keyword>
<reference evidence="3" key="2">
    <citation type="submission" date="2010-07" db="EMBL/GenBank/DDBJ databases">
        <authorList>
            <consortium name="The Broad Institute Genome Sequencing Platform"/>
            <consortium name="Broad Institute Genome Sequencing Center for Infectious Disease"/>
            <person name="Ma L.-J."/>
            <person name="Dead R."/>
            <person name="Young S."/>
            <person name="Zeng Q."/>
            <person name="Koehrsen M."/>
            <person name="Alvarado L."/>
            <person name="Berlin A."/>
            <person name="Chapman S.B."/>
            <person name="Chen Z."/>
            <person name="Freedman E."/>
            <person name="Gellesch M."/>
            <person name="Goldberg J."/>
            <person name="Griggs A."/>
            <person name="Gujja S."/>
            <person name="Heilman E.R."/>
            <person name="Heiman D."/>
            <person name="Hepburn T."/>
            <person name="Howarth C."/>
            <person name="Jen D."/>
            <person name="Larson L."/>
            <person name="Mehta T."/>
            <person name="Neiman D."/>
            <person name="Pearson M."/>
            <person name="Roberts A."/>
            <person name="Saif S."/>
            <person name="Shea T."/>
            <person name="Shenoy N."/>
            <person name="Sisk P."/>
            <person name="Stolte C."/>
            <person name="Sykes S."/>
            <person name="Walk T."/>
            <person name="White J."/>
            <person name="Yandava C."/>
            <person name="Haas B."/>
            <person name="Nusbaum C."/>
            <person name="Birren B."/>
        </authorList>
    </citation>
    <scope>NUCLEOTIDE SEQUENCE</scope>
    <source>
        <strain evidence="3">R3-111a-1</strain>
    </source>
</reference>
<feature type="region of interest" description="Disordered" evidence="1">
    <location>
        <begin position="406"/>
        <end position="461"/>
    </location>
</feature>
<sequence length="461" mass="49459">MYVGRALRQTGSVHETRRTVASGWKQKPSESIYITSTSVSLLVLLLKLPMCASDIDLARFGCRMLWVRDLWRSRAGGGLICELYSYIGPVAVIVTVAAGEMMLALHLSRQSTCEAVAKLLPVRFAPNLGLYLWQTDGPAYKRIAFSPAYLSFSFRANNTGSQTLVIKVPFRLLSLTLTQPIVGSPTQYFPCSGPRVLGPRLGRAFLQAAFVAVNLGENYRGSWILAQAPGPNIPGAVDPTSIKPLDTALCASRDSWENSWDGIWSLIAADGSQEDVKPLPNTTTGAVASEPPPSPPPVALIAGMVVMSVVIVVLAAALAFFLVRRRRKGRGSKLQAGLDPDGPERHELHAPSGAPAKSTFGGGTSGEEAGKELCVASPYSAATASSPFSAATTYAELSPDGRYTHDARLPGLPYKWQSHQQPVELDGGVWSPSREASPAARQSSPHHQGHRPRSPSRSFFS</sequence>
<dbReference type="eggNOG" id="ENOG502SJYP">
    <property type="taxonomic scope" value="Eukaryota"/>
</dbReference>
<evidence type="ECO:0000256" key="2">
    <source>
        <dbReference type="SAM" id="Phobius"/>
    </source>
</evidence>
<evidence type="ECO:0008006" key="6">
    <source>
        <dbReference type="Google" id="ProtNLM"/>
    </source>
</evidence>
<dbReference type="GeneID" id="20349677"/>
<evidence type="ECO:0000313" key="3">
    <source>
        <dbReference type="EMBL" id="EJT72353.1"/>
    </source>
</evidence>
<reference evidence="4" key="5">
    <citation type="submission" date="2018-04" db="UniProtKB">
        <authorList>
            <consortium name="EnsemblFungi"/>
        </authorList>
    </citation>
    <scope>IDENTIFICATION</scope>
    <source>
        <strain evidence="4">R3-111a-1</strain>
    </source>
</reference>
<name>J3P6S7_GAET3</name>
<organism evidence="3">
    <name type="scientific">Gaeumannomyces tritici (strain R3-111a-1)</name>
    <name type="common">Wheat and barley take-all root rot fungus</name>
    <name type="synonym">Gaeumannomyces graminis var. tritici</name>
    <dbReference type="NCBI Taxonomy" id="644352"/>
    <lineage>
        <taxon>Eukaryota</taxon>
        <taxon>Fungi</taxon>
        <taxon>Dikarya</taxon>
        <taxon>Ascomycota</taxon>
        <taxon>Pezizomycotina</taxon>
        <taxon>Sordariomycetes</taxon>
        <taxon>Sordariomycetidae</taxon>
        <taxon>Magnaporthales</taxon>
        <taxon>Magnaporthaceae</taxon>
        <taxon>Gaeumannomyces</taxon>
    </lineage>
</organism>
<gene>
    <name evidence="4" type="primary">20349677</name>
    <name evidence="3" type="ORF">GGTG_09219</name>
</gene>
<dbReference type="STRING" id="644352.J3P6S7"/>
<dbReference type="EMBL" id="GL385399">
    <property type="protein sequence ID" value="EJT72353.1"/>
    <property type="molecule type" value="Genomic_DNA"/>
</dbReference>
<feature type="region of interest" description="Disordered" evidence="1">
    <location>
        <begin position="331"/>
        <end position="365"/>
    </location>
</feature>
<keyword evidence="2" id="KW-1133">Transmembrane helix</keyword>
<evidence type="ECO:0000313" key="4">
    <source>
        <dbReference type="EnsemblFungi" id="EJT72353"/>
    </source>
</evidence>
<dbReference type="AlphaFoldDB" id="J3P6S7"/>
<dbReference type="Proteomes" id="UP000006039">
    <property type="component" value="Unassembled WGS sequence"/>
</dbReference>
<dbReference type="HOGENOM" id="CLU_593184_0_0_1"/>
<dbReference type="EnsemblFungi" id="EJT72353">
    <property type="protein sequence ID" value="EJT72353"/>
    <property type="gene ID" value="GGTG_09219"/>
</dbReference>
<feature type="transmembrane region" description="Helical" evidence="2">
    <location>
        <begin position="298"/>
        <end position="323"/>
    </location>
</feature>
<dbReference type="OrthoDB" id="4074350at2759"/>
<dbReference type="VEuPathDB" id="FungiDB:GGTG_09219"/>
<keyword evidence="2" id="KW-0472">Membrane</keyword>
<reference evidence="5" key="1">
    <citation type="submission" date="2010-07" db="EMBL/GenBank/DDBJ databases">
        <title>The genome sequence of Gaeumannomyces graminis var. tritici strain R3-111a-1.</title>
        <authorList>
            <consortium name="The Broad Institute Genome Sequencing Platform"/>
            <person name="Ma L.-J."/>
            <person name="Dead R."/>
            <person name="Young S."/>
            <person name="Zeng Q."/>
            <person name="Koehrsen M."/>
            <person name="Alvarado L."/>
            <person name="Berlin A."/>
            <person name="Chapman S.B."/>
            <person name="Chen Z."/>
            <person name="Freedman E."/>
            <person name="Gellesch M."/>
            <person name="Goldberg J."/>
            <person name="Griggs A."/>
            <person name="Gujja S."/>
            <person name="Heilman E.R."/>
            <person name="Heiman D."/>
            <person name="Hepburn T."/>
            <person name="Howarth C."/>
            <person name="Jen D."/>
            <person name="Larson L."/>
            <person name="Mehta T."/>
            <person name="Neiman D."/>
            <person name="Pearson M."/>
            <person name="Roberts A."/>
            <person name="Saif S."/>
            <person name="Shea T."/>
            <person name="Shenoy N."/>
            <person name="Sisk P."/>
            <person name="Stolte C."/>
            <person name="Sykes S."/>
            <person name="Walk T."/>
            <person name="White J."/>
            <person name="Yandava C."/>
            <person name="Haas B."/>
            <person name="Nusbaum C."/>
            <person name="Birren B."/>
        </authorList>
    </citation>
    <scope>NUCLEOTIDE SEQUENCE [LARGE SCALE GENOMIC DNA]</scope>
    <source>
        <strain evidence="5">R3-111a-1</strain>
    </source>
</reference>
<protein>
    <recommendedName>
        <fullName evidence="6">Peptidase A1 domain-containing protein</fullName>
    </recommendedName>
</protein>
<feature type="region of interest" description="Disordered" evidence="1">
    <location>
        <begin position="274"/>
        <end position="293"/>
    </location>
</feature>
<keyword evidence="5" id="KW-1185">Reference proteome</keyword>
<proteinExistence type="predicted"/>